<evidence type="ECO:0000259" key="1">
    <source>
        <dbReference type="PROSITE" id="PS50878"/>
    </source>
</evidence>
<proteinExistence type="predicted"/>
<dbReference type="InterPro" id="IPR000477">
    <property type="entry name" value="RT_dom"/>
</dbReference>
<dbReference type="GeneID" id="9047299"/>
<dbReference type="PANTHER" id="PTHR33332">
    <property type="entry name" value="REVERSE TRANSCRIPTASE DOMAIN-CONTAINING PROTEIN"/>
    <property type="match status" value="1"/>
</dbReference>
<protein>
    <recommendedName>
        <fullName evidence="1">Reverse transcriptase domain-containing protein</fullName>
    </recommendedName>
</protein>
<name>C5LIV3_PERM5</name>
<dbReference type="InterPro" id="IPR043502">
    <property type="entry name" value="DNA/RNA_pol_sf"/>
</dbReference>
<dbReference type="SUPFAM" id="SSF56672">
    <property type="entry name" value="DNA/RNA polymerases"/>
    <property type="match status" value="1"/>
</dbReference>
<keyword evidence="3" id="KW-1185">Reference proteome</keyword>
<dbReference type="Pfam" id="PF00078">
    <property type="entry name" value="RVT_1"/>
    <property type="match status" value="1"/>
</dbReference>
<evidence type="ECO:0000313" key="2">
    <source>
        <dbReference type="EMBL" id="EER03288.1"/>
    </source>
</evidence>
<evidence type="ECO:0000313" key="3">
    <source>
        <dbReference type="Proteomes" id="UP000007800"/>
    </source>
</evidence>
<gene>
    <name evidence="2" type="ORF">Pmar_PMAR000525</name>
</gene>
<dbReference type="InterPro" id="IPR036397">
    <property type="entry name" value="RNaseH_sf"/>
</dbReference>
<dbReference type="Proteomes" id="UP000007800">
    <property type="component" value="Unassembled WGS sequence"/>
</dbReference>
<dbReference type="GO" id="GO:0003676">
    <property type="term" value="F:nucleic acid binding"/>
    <property type="evidence" value="ECO:0007669"/>
    <property type="project" value="InterPro"/>
</dbReference>
<feature type="domain" description="Reverse transcriptase" evidence="1">
    <location>
        <begin position="1"/>
        <end position="217"/>
    </location>
</feature>
<dbReference type="EMBL" id="GG682245">
    <property type="protein sequence ID" value="EER03288.1"/>
    <property type="molecule type" value="Genomic_DNA"/>
</dbReference>
<dbReference type="AlphaFoldDB" id="C5LIV3"/>
<accession>C5LIV3</accession>
<dbReference type="OrthoDB" id="419189at2759"/>
<dbReference type="Gene3D" id="3.30.420.10">
    <property type="entry name" value="Ribonuclease H-like superfamily/Ribonuclease H"/>
    <property type="match status" value="1"/>
</dbReference>
<dbReference type="RefSeq" id="XP_002771472.1">
    <property type="nucleotide sequence ID" value="XM_002771426.1"/>
</dbReference>
<sequence length="513" mass="56341">MQVTAVIAQHIKLCTRERDGKVLCLRYPLSHSLREWLKGKFKGISLKLSVYLLKEVLKGERVRDVRHSQVAKQASNWPPVTLLSYPTGQKVTVRFGIHEASITLQVGVPQGSRLGPLLFTAGVVSLIEDLRKIEGADVVVTAYADDLTIILSGPSRKHIRALWAKVKKKLNKWCTASGLTIDRDKSSCLSPRRPPILSLRGEALKRSKVVRVLGVHLDQRMNFRYHVKKTCEAAVQRLGRLRRIGIERARLGSRGIIATYEKAILPFISYGVRAWETALEEEWCQNLLTRVAAYAARLATRAPRRASNAATVALSGLVPPHLLLAGLATAARARQDHSLRISQLLEGAVPMGNLAVERWQLHPLPPWDDGLDIAIQTEKAAVVFACLAPNDRAIYTDGSLTPSIHAGMAMVVYCCGQRAHQESYRVPLHCTVAQCEMAALERAVAYAKSHQEDAPTDASCACEAADGSTLHLVTECMLLEEARREAGLGIMPHDGGNLDCAVDTLRFGVGDAH</sequence>
<reference evidence="2 3" key="1">
    <citation type="submission" date="2008-07" db="EMBL/GenBank/DDBJ databases">
        <authorList>
            <person name="El-Sayed N."/>
            <person name="Caler E."/>
            <person name="Inman J."/>
            <person name="Amedeo P."/>
            <person name="Hass B."/>
            <person name="Wortman J."/>
        </authorList>
    </citation>
    <scope>NUCLEOTIDE SEQUENCE [LARGE SCALE GENOMIC DNA]</scope>
    <source>
        <strain evidence="3">ATCC 50983 / TXsc</strain>
    </source>
</reference>
<dbReference type="PROSITE" id="PS50878">
    <property type="entry name" value="RT_POL"/>
    <property type="match status" value="1"/>
</dbReference>
<dbReference type="InParanoid" id="C5LIV3"/>
<organism evidence="3">
    <name type="scientific">Perkinsus marinus (strain ATCC 50983 / TXsc)</name>
    <dbReference type="NCBI Taxonomy" id="423536"/>
    <lineage>
        <taxon>Eukaryota</taxon>
        <taxon>Sar</taxon>
        <taxon>Alveolata</taxon>
        <taxon>Perkinsozoa</taxon>
        <taxon>Perkinsea</taxon>
        <taxon>Perkinsida</taxon>
        <taxon>Perkinsidae</taxon>
        <taxon>Perkinsus</taxon>
    </lineage>
</organism>